<dbReference type="Proteomes" id="UP001227268">
    <property type="component" value="Unassembled WGS sequence"/>
</dbReference>
<gene>
    <name evidence="1" type="ORF">QFC21_001437</name>
</gene>
<organism evidence="1 2">
    <name type="scientific">Naganishia friedmannii</name>
    <dbReference type="NCBI Taxonomy" id="89922"/>
    <lineage>
        <taxon>Eukaryota</taxon>
        <taxon>Fungi</taxon>
        <taxon>Dikarya</taxon>
        <taxon>Basidiomycota</taxon>
        <taxon>Agaricomycotina</taxon>
        <taxon>Tremellomycetes</taxon>
        <taxon>Filobasidiales</taxon>
        <taxon>Filobasidiaceae</taxon>
        <taxon>Naganishia</taxon>
    </lineage>
</organism>
<accession>A0ACC2W6N5</accession>
<sequence length="1678" mass="185385">MLELTIPRSDASPEFWPEDWVEHVPGMVNDELFPERIGPTIPEFLSHAEWLDSTHDILDHSTCSCKKKPPPENASSRPPAQATSNLENGAEAEAAGRKRKHAEIADTTSSTARKAPEVSANVADEESRQYTKEMMAAEQERKRDLRGKRPYRKGELVWVRLPWNVTKPKELHSDMDMGIEALHVWPAIILSNDFTSRVGKIGEIHNRYDVKYCGPLDNRGANSLPTSLFAHIDEDYIFPFSAFNYKDHLNVMEDALNIIAPAFLDGELGLADTSGDWKTRYTTNLPFKALTDRRVWDRSLAAFAQAIKFSYELADMWAQTDGYIGQQEDEEGGMWWGAERIWQEELVRLKKTRGQIKLEGLSPAKPGAENAALFLKISSICVQESSYRERKTWQTLLRGDLYELEANEDNKPAVSEDGIGENGTATKKQPEVKPFVKPDALSSMPVPPNGYHFRKLNSDETEVTCDVFGQYLRRACIAWFILTKSSNAASTTDIAGRIYSGLDNVAWGLFVRNDPDKADPNSAGGIERVLSLAGKLPGKTAVVPTTTWIEQRQPGRILNMSASPSADHQPAPVALEADTPTSATVPTPHQSQMGNDEAPRSTEDNEIGQERERWPGSSSPLSMDYEDLKGTRRGPAVYEDEDEDMEMDTDEEPMAYEYDDMDIIEDSEEEDDDENNQNQENNEEGPTDRVSESTIQPHRTPSPQKIQSPNENTPRDNERMKQYHGGSQHEVEDESVYDDDDDAEERHSSVTSSTIPLTSLDDSPNQRHRNTENRAEDERQHHLVDASSSEVLHKQSHIGDNLGESSTLSSLPETGQVKDKAQAASPHHDDDLTDLSESEGDDGNEDEDADENDNGESEEDEGDENDDNGEEDDEDAEEAEENAEEQNSLTRKGQAAKNPDQRGKTAHRASQSPSLSPPSSVISLHRDDDAHTSAVNTVKNNGTSAGPHQKTTSTSVNGDEAKSPNKTLKLTLKLSRSPPNATSKENATEVPKREDNGRGDNGNQEAEQNVDVLSAQKPNPTPTSHGRKPSIFGSNTMEEEQQQDQDDAEPEDGELSEDEDEAGKTEISRETGIANRNKPRANEEESTEYSDAEEAYAHSRSNFYIVLSDVSLDLLLYRETEPQAESGAKAKPTPTKPSNQNTSSQTTSHPLERPPSTLSSAPSQPTLEALAALIKIEIKFAALRDQLYIERMNEITKEEEMVTNGTHRSLVYLHNILKARHDNLLRLADLRQKEFEIEAVRVRDYDKKTCMSWWNDSKDQLVKHEYESNARKRRRIEKDKHDFDMPKPVPKPLPPKTVTAQDRQARAFDWNAGPSITPLNTHEISNDLLAMGIGTRVPYRNTHVPALAGIVPAQMTIAPYGRNQALNTTMNGGRMPYQGEEMMMSDSINGIGHLDPIPPAAGPNHRVQQPRQHQPYSSGVPIMDQTIYGQAQAQARREGRQIPTSMDPFDAGRRRDRVPEDMETGMNGMMSGPGNNSRGDKHRRQLAEHVDFGPTDGPTTKKRKTGSDGYQLQASANPSRSLLDVKVEMAESGVDPRLTATAAAGSLTHHRSASPQHAANARRELAPPNPLIASAPGLSVSSHSFNHAPTSGFGATQLGGPVGEGNSQIGSSSLSAGPQQQQLVTGPPMPLTTPGGSISQQQPTTGSWGYRFPSGATPGMPSSENRNRFLTGMATARN</sequence>
<proteinExistence type="predicted"/>
<keyword evidence="2" id="KW-1185">Reference proteome</keyword>
<comment type="caution">
    <text evidence="1">The sequence shown here is derived from an EMBL/GenBank/DDBJ whole genome shotgun (WGS) entry which is preliminary data.</text>
</comment>
<name>A0ACC2W6N5_9TREE</name>
<dbReference type="EMBL" id="JASBWT010000003">
    <property type="protein sequence ID" value="KAJ9106292.1"/>
    <property type="molecule type" value="Genomic_DNA"/>
</dbReference>
<evidence type="ECO:0000313" key="2">
    <source>
        <dbReference type="Proteomes" id="UP001227268"/>
    </source>
</evidence>
<evidence type="ECO:0000313" key="1">
    <source>
        <dbReference type="EMBL" id="KAJ9106292.1"/>
    </source>
</evidence>
<reference evidence="1" key="1">
    <citation type="submission" date="2023-04" db="EMBL/GenBank/DDBJ databases">
        <title>Draft Genome sequencing of Naganishia species isolated from polar environments using Oxford Nanopore Technology.</title>
        <authorList>
            <person name="Leo P."/>
            <person name="Venkateswaran K."/>
        </authorList>
    </citation>
    <scope>NUCLEOTIDE SEQUENCE</scope>
    <source>
        <strain evidence="1">MNA-CCFEE 5423</strain>
    </source>
</reference>
<protein>
    <submittedName>
        <fullName evidence="1">Uncharacterized protein</fullName>
    </submittedName>
</protein>